<gene>
    <name evidence="7" type="primary">folE_2</name>
    <name evidence="5" type="synonym">folE</name>
    <name evidence="7" type="ORF">DDT42_02102</name>
</gene>
<dbReference type="GO" id="GO:0006729">
    <property type="term" value="P:tetrahydrobiopterin biosynthetic process"/>
    <property type="evidence" value="ECO:0007669"/>
    <property type="project" value="TreeGrafter"/>
</dbReference>
<dbReference type="GO" id="GO:0046654">
    <property type="term" value="P:tetrahydrofolate biosynthetic process"/>
    <property type="evidence" value="ECO:0007669"/>
    <property type="project" value="UniProtKB-UniRule"/>
</dbReference>
<name>A0A9E2F7B3_PSYF1</name>
<dbReference type="NCBIfam" id="NF006824">
    <property type="entry name" value="PRK09347.1-1"/>
    <property type="match status" value="1"/>
</dbReference>
<dbReference type="PROSITE" id="PS00860">
    <property type="entry name" value="GTP_CYCLOHYDROL_1_2"/>
    <property type="match status" value="1"/>
</dbReference>
<reference evidence="7 8" key="1">
    <citation type="journal article" date="2021" name="bioRxiv">
        <title>Unique metabolic strategies in Hadean analogues reveal hints for primordial physiology.</title>
        <authorList>
            <person name="Nobu M.K."/>
            <person name="Nakai R."/>
            <person name="Tamazawa S."/>
            <person name="Mori H."/>
            <person name="Toyoda A."/>
            <person name="Ijiri A."/>
            <person name="Suzuki S."/>
            <person name="Kurokawa K."/>
            <person name="Kamagata Y."/>
            <person name="Tamaki H."/>
        </authorList>
    </citation>
    <scope>NUCLEOTIDE SEQUENCE [LARGE SCALE GENOMIC DNA]</scope>
    <source>
        <strain evidence="7">BS525</strain>
    </source>
</reference>
<sequence length="237" mass="26781">MLTNGYKSNGSTKVLDIEHFETEIDAFGDMHIGTSVDTPLRPDAFDLSDSEKMAIISKHFRVIMETLGLDLTDDSLNGTPDRVAKMYVKEIFQGLNPANKPKISLFENKYAYNQMLIEKNISFHSHCEHHFVPIEGIASVAYISSGKVIGLSKINRIVQYYARRPQVQERLTEQIAAELKITLQTNDIAVVIDARHMCVSTRGVQDHSSSTVTVHYSGKFLEEDTKNEFLKHCYHTS</sequence>
<dbReference type="InterPro" id="IPR001474">
    <property type="entry name" value="GTP_CycHdrlase_I"/>
</dbReference>
<dbReference type="Proteomes" id="UP000811545">
    <property type="component" value="Unassembled WGS sequence"/>
</dbReference>
<dbReference type="NCBIfam" id="NF006826">
    <property type="entry name" value="PRK09347.1-3"/>
    <property type="match status" value="1"/>
</dbReference>
<feature type="binding site" evidence="5">
    <location>
        <position position="198"/>
    </location>
    <ligand>
        <name>Zn(2+)</name>
        <dbReference type="ChEBI" id="CHEBI:29105"/>
    </ligand>
</feature>
<dbReference type="PROSITE" id="PS00859">
    <property type="entry name" value="GTP_CYCLOHYDROL_1_1"/>
    <property type="match status" value="1"/>
</dbReference>
<dbReference type="InterPro" id="IPR043134">
    <property type="entry name" value="GTP-CH-I_N"/>
</dbReference>
<evidence type="ECO:0000259" key="6">
    <source>
        <dbReference type="Pfam" id="PF01227"/>
    </source>
</evidence>
<comment type="similarity">
    <text evidence="5">Belongs to the GTP cyclohydrolase I family.</text>
</comment>
<dbReference type="InterPro" id="IPR018234">
    <property type="entry name" value="GTP_CycHdrlase_I_CS"/>
</dbReference>
<organism evidence="7 8">
    <name type="scientific">Psychracetigena formicireducens</name>
    <dbReference type="NCBI Taxonomy" id="2986056"/>
    <lineage>
        <taxon>Bacteria</taxon>
        <taxon>Bacillati</taxon>
        <taxon>Candidatus Lithacetigenota</taxon>
        <taxon>Candidatus Psychracetigena</taxon>
    </lineage>
</organism>
<dbReference type="Gene3D" id="3.30.1130.10">
    <property type="match status" value="1"/>
</dbReference>
<comment type="pathway">
    <text evidence="2 5">Cofactor biosynthesis; 7,8-dihydroneopterin triphosphate biosynthesis; 7,8-dihydroneopterin triphosphate from GTP: step 1/1.</text>
</comment>
<dbReference type="GO" id="GO:0005737">
    <property type="term" value="C:cytoplasm"/>
    <property type="evidence" value="ECO:0007669"/>
    <property type="project" value="TreeGrafter"/>
</dbReference>
<dbReference type="Gene3D" id="1.10.286.10">
    <property type="match status" value="1"/>
</dbReference>
<evidence type="ECO:0000313" key="8">
    <source>
        <dbReference type="Proteomes" id="UP000811545"/>
    </source>
</evidence>
<keyword evidence="5" id="KW-0479">Metal-binding</keyword>
<dbReference type="GO" id="GO:0006730">
    <property type="term" value="P:one-carbon metabolic process"/>
    <property type="evidence" value="ECO:0007669"/>
    <property type="project" value="UniProtKB-UniRule"/>
</dbReference>
<evidence type="ECO:0000313" key="7">
    <source>
        <dbReference type="EMBL" id="MBT9146220.1"/>
    </source>
</evidence>
<feature type="binding site" evidence="5">
    <location>
        <position position="130"/>
    </location>
    <ligand>
        <name>Zn(2+)</name>
        <dbReference type="ChEBI" id="CHEBI:29105"/>
    </ligand>
</feature>
<proteinExistence type="inferred from homology"/>
<comment type="subunit">
    <text evidence="5">Homopolymer.</text>
</comment>
<dbReference type="SUPFAM" id="SSF55620">
    <property type="entry name" value="Tetrahydrobiopterin biosynthesis enzymes-like"/>
    <property type="match status" value="1"/>
</dbReference>
<evidence type="ECO:0000256" key="5">
    <source>
        <dbReference type="HAMAP-Rule" id="MF_00223"/>
    </source>
</evidence>
<dbReference type="EMBL" id="QLTW01000386">
    <property type="protein sequence ID" value="MBT9146220.1"/>
    <property type="molecule type" value="Genomic_DNA"/>
</dbReference>
<feature type="domain" description="GTP cyclohydrolase I" evidence="6">
    <location>
        <begin position="56"/>
        <end position="232"/>
    </location>
</feature>
<keyword evidence="5" id="KW-0862">Zinc</keyword>
<dbReference type="GO" id="GO:0008270">
    <property type="term" value="F:zinc ion binding"/>
    <property type="evidence" value="ECO:0007669"/>
    <property type="project" value="UniProtKB-UniRule"/>
</dbReference>
<dbReference type="InterPro" id="IPR043133">
    <property type="entry name" value="GTP-CH-I_C/QueF"/>
</dbReference>
<dbReference type="GO" id="GO:0003934">
    <property type="term" value="F:GTP cyclohydrolase I activity"/>
    <property type="evidence" value="ECO:0007669"/>
    <property type="project" value="UniProtKB-UniRule"/>
</dbReference>
<feature type="binding site" evidence="5">
    <location>
        <position position="127"/>
    </location>
    <ligand>
        <name>Zn(2+)</name>
        <dbReference type="ChEBI" id="CHEBI:29105"/>
    </ligand>
</feature>
<evidence type="ECO:0000256" key="1">
    <source>
        <dbReference type="ARBA" id="ARBA00001052"/>
    </source>
</evidence>
<dbReference type="EC" id="3.5.4.16" evidence="5"/>
<evidence type="ECO:0000256" key="2">
    <source>
        <dbReference type="ARBA" id="ARBA00005080"/>
    </source>
</evidence>
<comment type="catalytic activity">
    <reaction evidence="1 5">
        <text>GTP + H2O = 7,8-dihydroneopterin 3'-triphosphate + formate + H(+)</text>
        <dbReference type="Rhea" id="RHEA:17473"/>
        <dbReference type="ChEBI" id="CHEBI:15377"/>
        <dbReference type="ChEBI" id="CHEBI:15378"/>
        <dbReference type="ChEBI" id="CHEBI:15740"/>
        <dbReference type="ChEBI" id="CHEBI:37565"/>
        <dbReference type="ChEBI" id="CHEBI:58462"/>
        <dbReference type="EC" id="3.5.4.16"/>
    </reaction>
</comment>
<dbReference type="GO" id="GO:0005525">
    <property type="term" value="F:GTP binding"/>
    <property type="evidence" value="ECO:0007669"/>
    <property type="project" value="UniProtKB-KW"/>
</dbReference>
<comment type="caution">
    <text evidence="7">The sequence shown here is derived from an EMBL/GenBank/DDBJ whole genome shotgun (WGS) entry which is preliminary data.</text>
</comment>
<dbReference type="PANTHER" id="PTHR11109:SF7">
    <property type="entry name" value="GTP CYCLOHYDROLASE 1"/>
    <property type="match status" value="1"/>
</dbReference>
<dbReference type="PANTHER" id="PTHR11109">
    <property type="entry name" value="GTP CYCLOHYDROLASE I"/>
    <property type="match status" value="1"/>
</dbReference>
<accession>A0A9E2F7B3</accession>
<dbReference type="FunFam" id="3.30.1130.10:FF:000001">
    <property type="entry name" value="GTP cyclohydrolase 1"/>
    <property type="match status" value="1"/>
</dbReference>
<keyword evidence="5" id="KW-0547">Nucleotide-binding</keyword>
<dbReference type="Pfam" id="PF01227">
    <property type="entry name" value="GTP_cyclohydroI"/>
    <property type="match status" value="1"/>
</dbReference>
<dbReference type="NCBIfam" id="NF006825">
    <property type="entry name" value="PRK09347.1-2"/>
    <property type="match status" value="1"/>
</dbReference>
<protein>
    <recommendedName>
        <fullName evidence="5">GTP cyclohydrolase 1</fullName>
        <ecNumber evidence="5">3.5.4.16</ecNumber>
    </recommendedName>
    <alternativeName>
        <fullName evidence="5">GTP cyclohydrolase I</fullName>
        <shortName evidence="5">GTP-CH-I</shortName>
    </alternativeName>
</protein>
<evidence type="ECO:0000256" key="3">
    <source>
        <dbReference type="ARBA" id="ARBA00022563"/>
    </source>
</evidence>
<dbReference type="HAMAP" id="MF_00223">
    <property type="entry name" value="FolE"/>
    <property type="match status" value="1"/>
</dbReference>
<dbReference type="AlphaFoldDB" id="A0A9E2F7B3"/>
<keyword evidence="3 5" id="KW-0554">One-carbon metabolism</keyword>
<keyword evidence="5" id="KW-0342">GTP-binding</keyword>
<evidence type="ECO:0000256" key="4">
    <source>
        <dbReference type="ARBA" id="ARBA00022801"/>
    </source>
</evidence>
<dbReference type="NCBIfam" id="TIGR00063">
    <property type="entry name" value="folE"/>
    <property type="match status" value="1"/>
</dbReference>
<dbReference type="InterPro" id="IPR020602">
    <property type="entry name" value="GTP_CycHdrlase_I_dom"/>
</dbReference>
<keyword evidence="4 5" id="KW-0378">Hydrolase</keyword>